<dbReference type="PANTHER" id="PTHR44520:SF2">
    <property type="entry name" value="RESPONSE REGULATOR RCP1"/>
    <property type="match status" value="1"/>
</dbReference>
<accession>A0ABV3TLY3</accession>
<dbReference type="SUPFAM" id="SSF52172">
    <property type="entry name" value="CheY-like"/>
    <property type="match status" value="1"/>
</dbReference>
<dbReference type="RefSeq" id="WP_368392311.1">
    <property type="nucleotide sequence ID" value="NZ_JBFRYC010000007.1"/>
</dbReference>
<evidence type="ECO:0000313" key="3">
    <source>
        <dbReference type="EMBL" id="MEX1662582.1"/>
    </source>
</evidence>
<dbReference type="InterPro" id="IPR001789">
    <property type="entry name" value="Sig_transdc_resp-reg_receiver"/>
</dbReference>
<gene>
    <name evidence="3" type="ORF">AB4874_13115</name>
</gene>
<dbReference type="Gene3D" id="3.40.50.2300">
    <property type="match status" value="1"/>
</dbReference>
<dbReference type="Pfam" id="PF00072">
    <property type="entry name" value="Response_reg"/>
    <property type="match status" value="1"/>
</dbReference>
<dbReference type="Proteomes" id="UP001557465">
    <property type="component" value="Unassembled WGS sequence"/>
</dbReference>
<reference evidence="3 4" key="1">
    <citation type="journal article" date="2011" name="Int. J. Syst. Evol. Microbiol.">
        <title>Zhongshania antarctica gen. nov., sp. nov. and Zhongshania guokunii sp. nov., gammaproteobacteria respectively isolated from coastal attached (fast) ice and surface seawater of the Antarctic.</title>
        <authorList>
            <person name="Li H.J."/>
            <person name="Zhang X.Y."/>
            <person name="Chen C.X."/>
            <person name="Zhang Y.J."/>
            <person name="Gao Z.M."/>
            <person name="Yu Y."/>
            <person name="Chen X.L."/>
            <person name="Chen B."/>
            <person name="Zhang Y.Z."/>
        </authorList>
    </citation>
    <scope>NUCLEOTIDE SEQUENCE [LARGE SCALE GENOMIC DNA]</scope>
    <source>
        <strain evidence="3 4">15-R06ZXC-3</strain>
    </source>
</reference>
<comment type="caution">
    <text evidence="3">The sequence shown here is derived from an EMBL/GenBank/DDBJ whole genome shotgun (WGS) entry which is preliminary data.</text>
</comment>
<dbReference type="InterPro" id="IPR011006">
    <property type="entry name" value="CheY-like_superfamily"/>
</dbReference>
<evidence type="ECO:0000256" key="1">
    <source>
        <dbReference type="PROSITE-ProRule" id="PRU00169"/>
    </source>
</evidence>
<evidence type="ECO:0000259" key="2">
    <source>
        <dbReference type="PROSITE" id="PS50110"/>
    </source>
</evidence>
<feature type="modified residue" description="4-aspartylphosphate" evidence="1">
    <location>
        <position position="76"/>
    </location>
</feature>
<feature type="domain" description="Response regulatory" evidence="2">
    <location>
        <begin position="18"/>
        <end position="143"/>
    </location>
</feature>
<dbReference type="EMBL" id="JBFRYC010000007">
    <property type="protein sequence ID" value="MEX1662582.1"/>
    <property type="molecule type" value="Genomic_DNA"/>
</dbReference>
<proteinExistence type="predicted"/>
<dbReference type="CDD" id="cd17557">
    <property type="entry name" value="REC_Rcp-like"/>
    <property type="match status" value="1"/>
</dbReference>
<organism evidence="3 4">
    <name type="scientific">Thioclava arctica</name>
    <dbReference type="NCBI Taxonomy" id="3238301"/>
    <lineage>
        <taxon>Bacteria</taxon>
        <taxon>Pseudomonadati</taxon>
        <taxon>Pseudomonadota</taxon>
        <taxon>Alphaproteobacteria</taxon>
        <taxon>Rhodobacterales</taxon>
        <taxon>Paracoccaceae</taxon>
        <taxon>Thioclava</taxon>
    </lineage>
</organism>
<dbReference type="PANTHER" id="PTHR44520">
    <property type="entry name" value="RESPONSE REGULATOR RCP1-RELATED"/>
    <property type="match status" value="1"/>
</dbReference>
<dbReference type="PROSITE" id="PS50110">
    <property type="entry name" value="RESPONSE_REGULATORY"/>
    <property type="match status" value="1"/>
</dbReference>
<dbReference type="InterPro" id="IPR052893">
    <property type="entry name" value="TCS_response_regulator"/>
</dbReference>
<keyword evidence="4" id="KW-1185">Reference proteome</keyword>
<dbReference type="SMART" id="SM00448">
    <property type="entry name" value="REC"/>
    <property type="match status" value="1"/>
</dbReference>
<keyword evidence="1" id="KW-0597">Phosphoprotein</keyword>
<protein>
    <submittedName>
        <fullName evidence="3">Response regulator</fullName>
    </submittedName>
</protein>
<evidence type="ECO:0000313" key="4">
    <source>
        <dbReference type="Proteomes" id="UP001557465"/>
    </source>
</evidence>
<sequence length="153" mass="16913">MVATQQEKSFDVQTAPVKFLIVDDDVVSVMAVKRALKKLKIINPVTIARDGQHALNILRGDCGEDSLLSPYLVTLDLNMPRMNGFDFLEEVRKDPKLHPAVIFVLSTSDAPTDVAAAYESNIAGYIVKDDLGDSFVKALEMIDAYTKVVEMPR</sequence>
<name>A0ABV3TLY3_9RHOB</name>